<evidence type="ECO:0000313" key="3">
    <source>
        <dbReference type="EMBL" id="KKZ68268.1"/>
    </source>
</evidence>
<keyword evidence="2" id="KW-0812">Transmembrane</keyword>
<gene>
    <name evidence="3" type="ORF">EMCG_06024</name>
</gene>
<dbReference type="Proteomes" id="UP000034164">
    <property type="component" value="Unassembled WGS sequence"/>
</dbReference>
<dbReference type="VEuPathDB" id="FungiDB:EMCG_06024"/>
<accession>A0A0G2ICG7</accession>
<evidence type="ECO:0000256" key="1">
    <source>
        <dbReference type="SAM" id="MobiDB-lite"/>
    </source>
</evidence>
<comment type="caution">
    <text evidence="3">The sequence shown here is derived from an EMBL/GenBank/DDBJ whole genome shotgun (WGS) entry which is preliminary data.</text>
</comment>
<reference evidence="4" key="1">
    <citation type="journal article" date="2015" name="PLoS Genet.">
        <title>The dynamic genome and transcriptome of the human fungal pathogen Blastomyces and close relative Emmonsia.</title>
        <authorList>
            <person name="Munoz J.F."/>
            <person name="Gauthier G.M."/>
            <person name="Desjardins C.A."/>
            <person name="Gallo J.E."/>
            <person name="Holder J."/>
            <person name="Sullivan T.D."/>
            <person name="Marty A.J."/>
            <person name="Carmen J.C."/>
            <person name="Chen Z."/>
            <person name="Ding L."/>
            <person name="Gujja S."/>
            <person name="Magrini V."/>
            <person name="Misas E."/>
            <person name="Mitreva M."/>
            <person name="Priest M."/>
            <person name="Saif S."/>
            <person name="Whiston E.A."/>
            <person name="Young S."/>
            <person name="Zeng Q."/>
            <person name="Goldman W.E."/>
            <person name="Mardis E.R."/>
            <person name="Taylor J.W."/>
            <person name="McEwen J.G."/>
            <person name="Clay O.K."/>
            <person name="Klein B.S."/>
            <person name="Cuomo C.A."/>
        </authorList>
    </citation>
    <scope>NUCLEOTIDE SEQUENCE [LARGE SCALE GENOMIC DNA]</scope>
    <source>
        <strain evidence="4">UAMH 3008</strain>
    </source>
</reference>
<dbReference type="AlphaFoldDB" id="A0A0G2ICG7"/>
<sequence>MSHVEERKGHLPASSRPVSENPTEQRYQSNEQVDAATATATATALAPGPGPRSRATSIDTIVVKLSREVSSLTTRNETILLRLSMLNMELSEMEAHMIGSSSSPPTPLPLLPVVTPSLPMNDRETISGSSSLSNIYLAGRNDDNGVDVDVDAGVDDDGNDDTGNISGENGDPRGASEVVGEEYEWVNCGGAETMRTKKKKKNQGVVIMTIMMSPYLGFTFFLSVRGFVCSANGSYLRSTATS</sequence>
<protein>
    <submittedName>
        <fullName evidence="3">Uncharacterized protein</fullName>
    </submittedName>
</protein>
<feature type="region of interest" description="Disordered" evidence="1">
    <location>
        <begin position="155"/>
        <end position="176"/>
    </location>
</feature>
<proteinExistence type="predicted"/>
<feature type="compositionally biased region" description="Polar residues" evidence="1">
    <location>
        <begin position="16"/>
        <end position="32"/>
    </location>
</feature>
<evidence type="ECO:0000256" key="2">
    <source>
        <dbReference type="SAM" id="Phobius"/>
    </source>
</evidence>
<keyword evidence="2" id="KW-0472">Membrane</keyword>
<feature type="region of interest" description="Disordered" evidence="1">
    <location>
        <begin position="1"/>
        <end position="55"/>
    </location>
</feature>
<keyword evidence="2" id="KW-1133">Transmembrane helix</keyword>
<name>A0A0G2ICG7_9EURO</name>
<dbReference type="EMBL" id="LCZI01000127">
    <property type="protein sequence ID" value="KKZ68268.1"/>
    <property type="molecule type" value="Genomic_DNA"/>
</dbReference>
<organism evidence="3 4">
    <name type="scientific">[Emmonsia] crescens</name>
    <dbReference type="NCBI Taxonomy" id="73230"/>
    <lineage>
        <taxon>Eukaryota</taxon>
        <taxon>Fungi</taxon>
        <taxon>Dikarya</taxon>
        <taxon>Ascomycota</taxon>
        <taxon>Pezizomycotina</taxon>
        <taxon>Eurotiomycetes</taxon>
        <taxon>Eurotiomycetidae</taxon>
        <taxon>Onygenales</taxon>
        <taxon>Ajellomycetaceae</taxon>
        <taxon>Emergomyces</taxon>
    </lineage>
</organism>
<evidence type="ECO:0000313" key="4">
    <source>
        <dbReference type="Proteomes" id="UP000034164"/>
    </source>
</evidence>
<feature type="transmembrane region" description="Helical" evidence="2">
    <location>
        <begin position="204"/>
        <end position="228"/>
    </location>
</feature>
<feature type="compositionally biased region" description="Low complexity" evidence="1">
    <location>
        <begin position="35"/>
        <end position="46"/>
    </location>
</feature>